<proteinExistence type="predicted"/>
<evidence type="ECO:0000256" key="4">
    <source>
        <dbReference type="ARBA" id="ARBA00022840"/>
    </source>
</evidence>
<dbReference type="InterPro" id="IPR027417">
    <property type="entry name" value="P-loop_NTPase"/>
</dbReference>
<evidence type="ECO:0000313" key="7">
    <source>
        <dbReference type="Proteomes" id="UP000198694"/>
    </source>
</evidence>
<dbReference type="RefSeq" id="WP_093214765.1">
    <property type="nucleotide sequence ID" value="NZ_FNFL01000004.1"/>
</dbReference>
<evidence type="ECO:0000256" key="1">
    <source>
        <dbReference type="ARBA" id="ARBA00022741"/>
    </source>
</evidence>
<accession>A0A1G9AJV8</accession>
<dbReference type="EMBL" id="FNFL01000004">
    <property type="protein sequence ID" value="SDK26860.1"/>
    <property type="molecule type" value="Genomic_DNA"/>
</dbReference>
<gene>
    <name evidence="6" type="ORF">SAMN05216243_2527</name>
</gene>
<dbReference type="Proteomes" id="UP000198694">
    <property type="component" value="Unassembled WGS sequence"/>
</dbReference>
<keyword evidence="1" id="KW-0547">Nucleotide-binding</keyword>
<dbReference type="OrthoDB" id="9765670at2"/>
<dbReference type="Gene3D" id="3.40.50.300">
    <property type="entry name" value="P-loop containing nucleotide triphosphate hydrolases"/>
    <property type="match status" value="1"/>
</dbReference>
<evidence type="ECO:0000259" key="5">
    <source>
        <dbReference type="Pfam" id="PF00580"/>
    </source>
</evidence>
<name>A0A1G9AJV8_9BACI</name>
<dbReference type="AlphaFoldDB" id="A0A1G9AJV8"/>
<keyword evidence="2" id="KW-0378">Hydrolase</keyword>
<protein>
    <submittedName>
        <fullName evidence="6">UvrD/REP helicase N-terminal domain-containing protein</fullName>
    </submittedName>
</protein>
<dbReference type="GO" id="GO:0005524">
    <property type="term" value="F:ATP binding"/>
    <property type="evidence" value="ECO:0007669"/>
    <property type="project" value="UniProtKB-KW"/>
</dbReference>
<sequence length="107" mass="11816">MIEITQEDIQYAETLLLPEGNTFNGERRNIIKCLETKDIKACPGSGKTTTLLAKLAIITKKLPLDYNNGLCVLTHTNVAINEIKTKLGLMDRSFSGIQTIVVQSSHL</sequence>
<dbReference type="Pfam" id="PF00580">
    <property type="entry name" value="UvrD-helicase"/>
    <property type="match status" value="1"/>
</dbReference>
<dbReference type="STRING" id="407036.SAMN05216243_2527"/>
<organism evidence="6 7">
    <name type="scientific">Sediminibacillus albus</name>
    <dbReference type="NCBI Taxonomy" id="407036"/>
    <lineage>
        <taxon>Bacteria</taxon>
        <taxon>Bacillati</taxon>
        <taxon>Bacillota</taxon>
        <taxon>Bacilli</taxon>
        <taxon>Bacillales</taxon>
        <taxon>Bacillaceae</taxon>
        <taxon>Sediminibacillus</taxon>
    </lineage>
</organism>
<keyword evidence="3 6" id="KW-0347">Helicase</keyword>
<dbReference type="InterPro" id="IPR014016">
    <property type="entry name" value="UvrD-like_ATP-bd"/>
</dbReference>
<evidence type="ECO:0000256" key="3">
    <source>
        <dbReference type="ARBA" id="ARBA00022806"/>
    </source>
</evidence>
<dbReference type="SUPFAM" id="SSF52540">
    <property type="entry name" value="P-loop containing nucleoside triphosphate hydrolases"/>
    <property type="match status" value="1"/>
</dbReference>
<keyword evidence="7" id="KW-1185">Reference proteome</keyword>
<feature type="domain" description="UvrD-like helicase ATP-binding" evidence="5">
    <location>
        <begin position="25"/>
        <end position="87"/>
    </location>
</feature>
<evidence type="ECO:0000256" key="2">
    <source>
        <dbReference type="ARBA" id="ARBA00022801"/>
    </source>
</evidence>
<reference evidence="6 7" key="1">
    <citation type="submission" date="2016-10" db="EMBL/GenBank/DDBJ databases">
        <authorList>
            <person name="de Groot N.N."/>
        </authorList>
    </citation>
    <scope>NUCLEOTIDE SEQUENCE [LARGE SCALE GENOMIC DNA]</scope>
    <source>
        <strain evidence="6 7">CGMCC 1.6502</strain>
    </source>
</reference>
<evidence type="ECO:0000313" key="6">
    <source>
        <dbReference type="EMBL" id="SDK26860.1"/>
    </source>
</evidence>
<dbReference type="GO" id="GO:0004386">
    <property type="term" value="F:helicase activity"/>
    <property type="evidence" value="ECO:0007669"/>
    <property type="project" value="UniProtKB-KW"/>
</dbReference>
<dbReference type="GO" id="GO:0016787">
    <property type="term" value="F:hydrolase activity"/>
    <property type="evidence" value="ECO:0007669"/>
    <property type="project" value="UniProtKB-KW"/>
</dbReference>
<keyword evidence="4" id="KW-0067">ATP-binding</keyword>